<dbReference type="Proteomes" id="UP001219066">
    <property type="component" value="Chromosome"/>
</dbReference>
<dbReference type="RefSeq" id="WP_277848671.1">
    <property type="nucleotide sequence ID" value="NZ_CP120956.1"/>
</dbReference>
<evidence type="ECO:0000313" key="2">
    <source>
        <dbReference type="EMBL" id="WFF79199.1"/>
    </source>
</evidence>
<reference evidence="2" key="1">
    <citation type="submission" date="2023-03" db="EMBL/GenBank/DDBJ databases">
        <title>Synergistic degradation of erythromycin by symbiotic bacteria Ery-6A and Ery-6B and application in simulated water remediation.</title>
        <authorList>
            <person name="Xu S."/>
        </authorList>
    </citation>
    <scope>NUCLEOTIDE SEQUENCE</scope>
    <source>
        <strain evidence="2">Ery-6A</strain>
    </source>
</reference>
<feature type="transmembrane region" description="Helical" evidence="1">
    <location>
        <begin position="43"/>
        <end position="61"/>
    </location>
</feature>
<evidence type="ECO:0000256" key="1">
    <source>
        <dbReference type="SAM" id="Phobius"/>
    </source>
</evidence>
<protein>
    <submittedName>
        <fullName evidence="2">Uncharacterized protein</fullName>
    </submittedName>
</protein>
<dbReference type="AlphaFoldDB" id="A0AAX3SGP3"/>
<accession>A0AAX3SGP3</accession>
<sequence length="97" mass="10358">MGALEAIAFGCVGGALSEVYSIYQLRKRSKNQRPAWLKSPFYWFNTIVMILLGGGTVWLYLYSNAVLSPVIAIHLGAATPTLLGTLSKSAPVVDAAA</sequence>
<keyword evidence="1" id="KW-0472">Membrane</keyword>
<gene>
    <name evidence="2" type="ORF">PYR84_19920</name>
</gene>
<feature type="transmembrane region" description="Helical" evidence="1">
    <location>
        <begin position="6"/>
        <end position="23"/>
    </location>
</feature>
<keyword evidence="1" id="KW-0812">Transmembrane</keyword>
<organism evidence="2 3">
    <name type="scientific">Delftia tsuruhatensis</name>
    <dbReference type="NCBI Taxonomy" id="180282"/>
    <lineage>
        <taxon>Bacteria</taxon>
        <taxon>Pseudomonadati</taxon>
        <taxon>Pseudomonadota</taxon>
        <taxon>Betaproteobacteria</taxon>
        <taxon>Burkholderiales</taxon>
        <taxon>Comamonadaceae</taxon>
        <taxon>Delftia</taxon>
    </lineage>
</organism>
<dbReference type="EMBL" id="CP120956">
    <property type="protein sequence ID" value="WFF79199.1"/>
    <property type="molecule type" value="Genomic_DNA"/>
</dbReference>
<evidence type="ECO:0000313" key="3">
    <source>
        <dbReference type="Proteomes" id="UP001219066"/>
    </source>
</evidence>
<proteinExistence type="predicted"/>
<name>A0AAX3SGP3_9BURK</name>
<keyword evidence="1" id="KW-1133">Transmembrane helix</keyword>